<evidence type="ECO:0000313" key="6">
    <source>
        <dbReference type="Proteomes" id="UP000264702"/>
    </source>
</evidence>
<evidence type="ECO:0000256" key="2">
    <source>
        <dbReference type="ARBA" id="ARBA00022803"/>
    </source>
</evidence>
<proteinExistence type="predicted"/>
<keyword evidence="1" id="KW-0677">Repeat</keyword>
<feature type="repeat" description="TPR" evidence="3">
    <location>
        <begin position="77"/>
        <end position="110"/>
    </location>
</feature>
<dbReference type="PROSITE" id="PS50005">
    <property type="entry name" value="TPR"/>
    <property type="match status" value="2"/>
</dbReference>
<dbReference type="SUPFAM" id="SSF48452">
    <property type="entry name" value="TPR-like"/>
    <property type="match status" value="1"/>
</dbReference>
<dbReference type="AlphaFoldDB" id="A0A372IKC5"/>
<accession>A0A372IKC5</accession>
<evidence type="ECO:0000256" key="3">
    <source>
        <dbReference type="PROSITE-ProRule" id="PRU00339"/>
    </source>
</evidence>
<dbReference type="RefSeq" id="WP_117302273.1">
    <property type="nucleotide sequence ID" value="NZ_QVQT02000006.1"/>
</dbReference>
<feature type="repeat" description="TPR" evidence="3">
    <location>
        <begin position="319"/>
        <end position="352"/>
    </location>
</feature>
<dbReference type="EMBL" id="QVQT01000006">
    <property type="protein sequence ID" value="RFU15364.1"/>
    <property type="molecule type" value="Genomic_DNA"/>
</dbReference>
<dbReference type="InterPro" id="IPR019734">
    <property type="entry name" value="TPR_rpt"/>
</dbReference>
<keyword evidence="2 3" id="KW-0802">TPR repeat</keyword>
<reference evidence="5 6" key="1">
    <citation type="submission" date="2018-08" db="EMBL/GenBank/DDBJ databases">
        <title>Acidipila sp. 4G-K13, an acidobacterium isolated from forest soil.</title>
        <authorList>
            <person name="Gao Z.-H."/>
            <person name="Qiu L.-H."/>
        </authorList>
    </citation>
    <scope>NUCLEOTIDE SEQUENCE [LARGE SCALE GENOMIC DNA]</scope>
    <source>
        <strain evidence="5 6">4G-K13</strain>
    </source>
</reference>
<dbReference type="SMART" id="SM00028">
    <property type="entry name" value="TPR"/>
    <property type="match status" value="9"/>
</dbReference>
<dbReference type="InterPro" id="IPR051012">
    <property type="entry name" value="CellSynth/LPSAsmb/PSIAsmb"/>
</dbReference>
<evidence type="ECO:0000256" key="1">
    <source>
        <dbReference type="ARBA" id="ARBA00022737"/>
    </source>
</evidence>
<keyword evidence="4" id="KW-0732">Signal</keyword>
<dbReference type="InterPro" id="IPR011990">
    <property type="entry name" value="TPR-like_helical_dom_sf"/>
</dbReference>
<feature type="chain" id="PRO_5016795102" evidence="4">
    <location>
        <begin position="23"/>
        <end position="438"/>
    </location>
</feature>
<protein>
    <submittedName>
        <fullName evidence="5">Tetratricopeptide repeat protein</fullName>
    </submittedName>
</protein>
<dbReference type="PANTHER" id="PTHR45586:SF1">
    <property type="entry name" value="LIPOPOLYSACCHARIDE ASSEMBLY PROTEIN B"/>
    <property type="match status" value="1"/>
</dbReference>
<dbReference type="Pfam" id="PF14559">
    <property type="entry name" value="TPR_19"/>
    <property type="match status" value="2"/>
</dbReference>
<dbReference type="Gene3D" id="1.25.40.10">
    <property type="entry name" value="Tetratricopeptide repeat domain"/>
    <property type="match status" value="3"/>
</dbReference>
<dbReference type="Pfam" id="PF13432">
    <property type="entry name" value="TPR_16"/>
    <property type="match status" value="1"/>
</dbReference>
<evidence type="ECO:0000313" key="5">
    <source>
        <dbReference type="EMBL" id="RFU15364.1"/>
    </source>
</evidence>
<keyword evidence="6" id="KW-1185">Reference proteome</keyword>
<dbReference type="OrthoDB" id="115009at2"/>
<sequence length="438" mass="46462">MRQRIFAFAFVAALAAGSSSFAAAQAASLPPGTQVEDNAQSPAAGPLAEAESSLAARDYAKAAATLDIWLSAHPDDARALFDRGYAEDAQGHTDVAATWYRKAIAADPKQFESRLALGLILAAKGDDGAREQLEAAAKLEPNPPNPDAKAQADRALARLLRNNDPEGAKNALLDALKLSPETPDDTLLTAEIAEAAGDPDTAQQAYQRVLQEQPDSSQAIAGLAHLLIAQKKYADAEPLVSSALKRDPDDPALNAQMATILAGEGKEAEAVSVLEKLHGLAPGNQSVGGMLADAYMQTGALDKADALYQQLLSAAPRDPEFLDARGQILIRQEHYAGAIAAFQKAVAAKPDDADALGGIAFAASKTAQYPLELQALSTRSKYVADTPVTLFLYATAYDNLHQTEAAADYYHRFLAAAQDKFPDQEWQARHRLIALGKK</sequence>
<organism evidence="5 6">
    <name type="scientific">Paracidobacterium acidisoli</name>
    <dbReference type="NCBI Taxonomy" id="2303751"/>
    <lineage>
        <taxon>Bacteria</taxon>
        <taxon>Pseudomonadati</taxon>
        <taxon>Acidobacteriota</taxon>
        <taxon>Terriglobia</taxon>
        <taxon>Terriglobales</taxon>
        <taxon>Acidobacteriaceae</taxon>
        <taxon>Paracidobacterium</taxon>
    </lineage>
</organism>
<dbReference type="Proteomes" id="UP000264702">
    <property type="component" value="Unassembled WGS sequence"/>
</dbReference>
<name>A0A372IKC5_9BACT</name>
<feature type="signal peptide" evidence="4">
    <location>
        <begin position="1"/>
        <end position="22"/>
    </location>
</feature>
<evidence type="ECO:0000256" key="4">
    <source>
        <dbReference type="SAM" id="SignalP"/>
    </source>
</evidence>
<gene>
    <name evidence="5" type="ORF">D0Y96_16975</name>
</gene>
<dbReference type="PANTHER" id="PTHR45586">
    <property type="entry name" value="TPR REPEAT-CONTAINING PROTEIN PA4667"/>
    <property type="match status" value="1"/>
</dbReference>
<comment type="caution">
    <text evidence="5">The sequence shown here is derived from an EMBL/GenBank/DDBJ whole genome shotgun (WGS) entry which is preliminary data.</text>
</comment>